<dbReference type="PRINTS" id="PR00344">
    <property type="entry name" value="BCTRLSENSOR"/>
</dbReference>
<dbReference type="FunFam" id="3.30.565.10:FF:000006">
    <property type="entry name" value="Sensor histidine kinase WalK"/>
    <property type="match status" value="1"/>
</dbReference>
<dbReference type="InterPro" id="IPR035965">
    <property type="entry name" value="PAS-like_dom_sf"/>
</dbReference>
<dbReference type="SUPFAM" id="SSF55874">
    <property type="entry name" value="ATPase domain of HSP90 chaperone/DNA topoisomerase II/histidine kinase"/>
    <property type="match status" value="1"/>
</dbReference>
<evidence type="ECO:0000256" key="2">
    <source>
        <dbReference type="ARBA" id="ARBA00012438"/>
    </source>
</evidence>
<dbReference type="Pfam" id="PF08448">
    <property type="entry name" value="PAS_4"/>
    <property type="match status" value="2"/>
</dbReference>
<evidence type="ECO:0000256" key="1">
    <source>
        <dbReference type="ARBA" id="ARBA00000085"/>
    </source>
</evidence>
<feature type="domain" description="PAC" evidence="10">
    <location>
        <begin position="258"/>
        <end position="310"/>
    </location>
</feature>
<dbReference type="CDD" id="cd00082">
    <property type="entry name" value="HisKA"/>
    <property type="match status" value="1"/>
</dbReference>
<dbReference type="Pfam" id="PF00072">
    <property type="entry name" value="Response_reg"/>
    <property type="match status" value="1"/>
</dbReference>
<evidence type="ECO:0000256" key="6">
    <source>
        <dbReference type="PROSITE-ProRule" id="PRU00169"/>
    </source>
</evidence>
<dbReference type="InterPro" id="IPR013656">
    <property type="entry name" value="PAS_4"/>
</dbReference>
<dbReference type="Pfam" id="PF08447">
    <property type="entry name" value="PAS_3"/>
    <property type="match status" value="1"/>
</dbReference>
<proteinExistence type="predicted"/>
<dbReference type="SUPFAM" id="SSF47384">
    <property type="entry name" value="Homodimeric domain of signal transducing histidine kinase"/>
    <property type="match status" value="1"/>
</dbReference>
<dbReference type="PROSITE" id="PS50113">
    <property type="entry name" value="PAC"/>
    <property type="match status" value="3"/>
</dbReference>
<dbReference type="SMART" id="SM00086">
    <property type="entry name" value="PAC"/>
    <property type="match status" value="3"/>
</dbReference>
<evidence type="ECO:0000259" key="8">
    <source>
        <dbReference type="PROSITE" id="PS50110"/>
    </source>
</evidence>
<dbReference type="InterPro" id="IPR003594">
    <property type="entry name" value="HATPase_dom"/>
</dbReference>
<dbReference type="Gene3D" id="3.30.450.20">
    <property type="entry name" value="PAS domain"/>
    <property type="match status" value="3"/>
</dbReference>
<dbReference type="Gene3D" id="3.30.565.10">
    <property type="entry name" value="Histidine kinase-like ATPase, C-terminal domain"/>
    <property type="match status" value="1"/>
</dbReference>
<reference evidence="11 12" key="1">
    <citation type="submission" date="2017-02" db="EMBL/GenBank/DDBJ databases">
        <authorList>
            <person name="Peterson S.W."/>
        </authorList>
    </citation>
    <scope>NUCLEOTIDE SEQUENCE [LARGE SCALE GENOMIC DNA]</scope>
    <source>
        <strain evidence="11 12">S285</strain>
    </source>
</reference>
<evidence type="ECO:0000259" key="10">
    <source>
        <dbReference type="PROSITE" id="PS50113"/>
    </source>
</evidence>
<dbReference type="InterPro" id="IPR001610">
    <property type="entry name" value="PAC"/>
</dbReference>
<dbReference type="InterPro" id="IPR003661">
    <property type="entry name" value="HisK_dim/P_dom"/>
</dbReference>
<keyword evidence="3 6" id="KW-0597">Phosphoprotein</keyword>
<evidence type="ECO:0000256" key="4">
    <source>
        <dbReference type="ARBA" id="ARBA00022679"/>
    </source>
</evidence>
<dbReference type="GO" id="GO:0000155">
    <property type="term" value="F:phosphorelay sensor kinase activity"/>
    <property type="evidence" value="ECO:0007669"/>
    <property type="project" value="InterPro"/>
</dbReference>
<evidence type="ECO:0000313" key="11">
    <source>
        <dbReference type="EMBL" id="ARN79914.1"/>
    </source>
</evidence>
<organism evidence="11 12">
    <name type="scientific">Methylocystis bryophila</name>
    <dbReference type="NCBI Taxonomy" id="655015"/>
    <lineage>
        <taxon>Bacteria</taxon>
        <taxon>Pseudomonadati</taxon>
        <taxon>Pseudomonadota</taxon>
        <taxon>Alphaproteobacteria</taxon>
        <taxon>Hyphomicrobiales</taxon>
        <taxon>Methylocystaceae</taxon>
        <taxon>Methylocystis</taxon>
    </lineage>
</organism>
<dbReference type="SUPFAM" id="SSF52172">
    <property type="entry name" value="CheY-like"/>
    <property type="match status" value="1"/>
</dbReference>
<dbReference type="SMART" id="SM00448">
    <property type="entry name" value="REC"/>
    <property type="match status" value="1"/>
</dbReference>
<dbReference type="InterPro" id="IPR000700">
    <property type="entry name" value="PAS-assoc_C"/>
</dbReference>
<dbReference type="InterPro" id="IPR001789">
    <property type="entry name" value="Sig_transdc_resp-reg_receiver"/>
</dbReference>
<evidence type="ECO:0000259" key="9">
    <source>
        <dbReference type="PROSITE" id="PS50112"/>
    </source>
</evidence>
<dbReference type="InterPro" id="IPR036097">
    <property type="entry name" value="HisK_dim/P_sf"/>
</dbReference>
<evidence type="ECO:0000256" key="5">
    <source>
        <dbReference type="ARBA" id="ARBA00022777"/>
    </source>
</evidence>
<dbReference type="Pfam" id="PF02518">
    <property type="entry name" value="HATPase_c"/>
    <property type="match status" value="1"/>
</dbReference>
<keyword evidence="5" id="KW-0418">Kinase</keyword>
<dbReference type="STRING" id="655015.B1812_01190"/>
<dbReference type="CDD" id="cd17580">
    <property type="entry name" value="REC_2_DhkD-like"/>
    <property type="match status" value="1"/>
</dbReference>
<name>A0A1W6MQP1_9HYPH</name>
<evidence type="ECO:0000256" key="3">
    <source>
        <dbReference type="ARBA" id="ARBA00022553"/>
    </source>
</evidence>
<dbReference type="Proteomes" id="UP000193978">
    <property type="component" value="Chromosome"/>
</dbReference>
<dbReference type="PROSITE" id="PS50110">
    <property type="entry name" value="RESPONSE_REGULATORY"/>
    <property type="match status" value="1"/>
</dbReference>
<dbReference type="InterPro" id="IPR000014">
    <property type="entry name" value="PAS"/>
</dbReference>
<dbReference type="KEGG" id="mbry:B1812_01190"/>
<dbReference type="Gene3D" id="3.40.50.2300">
    <property type="match status" value="1"/>
</dbReference>
<dbReference type="InterPro" id="IPR005467">
    <property type="entry name" value="His_kinase_dom"/>
</dbReference>
<feature type="domain" description="PAC" evidence="10">
    <location>
        <begin position="130"/>
        <end position="183"/>
    </location>
</feature>
<evidence type="ECO:0000259" key="7">
    <source>
        <dbReference type="PROSITE" id="PS50109"/>
    </source>
</evidence>
<dbReference type="PROSITE" id="PS50112">
    <property type="entry name" value="PAS"/>
    <property type="match status" value="2"/>
</dbReference>
<evidence type="ECO:0000313" key="12">
    <source>
        <dbReference type="Proteomes" id="UP000193978"/>
    </source>
</evidence>
<dbReference type="Gene3D" id="1.10.287.130">
    <property type="match status" value="1"/>
</dbReference>
<dbReference type="EC" id="2.7.13.3" evidence="2"/>
<dbReference type="InterPro" id="IPR013655">
    <property type="entry name" value="PAS_fold_3"/>
</dbReference>
<dbReference type="EMBL" id="CP019948">
    <property type="protein sequence ID" value="ARN79914.1"/>
    <property type="molecule type" value="Genomic_DNA"/>
</dbReference>
<sequence>MAIGMTRAKGADALPAAGEVGAAVISAPEFSMREASGAGSIRGSRRHQTMTMFPNEPSFFKALADGSPLFILMCDLSFRPFYVNAAGRRLVGLDDHRRFVETPVQALFFPEDQDFILNEFLPRVLREGRAETETRFRRLDTGEAIWMIHDAFLLFDSEGEPVGLATQSRDITERKRSQQALQQKTMLLQGIIESMPDPIFAKDVECRMLMANSATLETIGKSAAEVLGRSEAEWRHDPQEVARIQANDRRIMNGGQAETFEEAFTTPGKPARIFRATKSPLRDAAGAVVGVVGVARDVTALKEAEAALRASEERLRALLTASSETIYSMSPDWKKIRLQGRDLLEEAETEEWLEKYIPDEDRAMVLGVIAEAIRTKSIFQLEHRVRLADGEIGWTSSRAVPILNEQGEISEWFGAASDITIRKRSETALRDADMRKNEFIATLAHELRNPLAPIHNAALVLQRRRAPDDPDSVLVDMIQRQTDHLVRLVDDLLVISRIRYGKIELRKEKTDMVAIVRDALMSCRPLIEKKTHRVKTKVASAPLWVFGDAVRLTQIAVNLIDNAVKYTPPDGLIEIEAALEADEIVFRVRDNGVGLAAETLSQVFELFMQVRDGADSPQGGLGIGLALARKLVELHGGRIEAHSPGPRCGSEFVVRLPQWDGPTTQSSENMRAAAPKRSDADRWARVLVIDDDRETCGSFSFLLESLGTIVRVARDGHSGIAAIDDFRPDAIFCDIGMSGLDGYETARRIRAAHGHELLLIALTGWGRTEDRRRARQAGFDAHLTKPASIDAVEAVLSRISPVPPPKLIADGLLRAPYSG</sequence>
<dbReference type="PANTHER" id="PTHR43547:SF2">
    <property type="entry name" value="HYBRID SIGNAL TRANSDUCTION HISTIDINE KINASE C"/>
    <property type="match status" value="1"/>
</dbReference>
<feature type="domain" description="Response regulatory" evidence="8">
    <location>
        <begin position="685"/>
        <end position="800"/>
    </location>
</feature>
<comment type="catalytic activity">
    <reaction evidence="1">
        <text>ATP + protein L-histidine = ADP + protein N-phospho-L-histidine.</text>
        <dbReference type="EC" id="2.7.13.3"/>
    </reaction>
</comment>
<dbReference type="NCBIfam" id="TIGR00229">
    <property type="entry name" value="sensory_box"/>
    <property type="match status" value="3"/>
</dbReference>
<dbReference type="CDD" id="cd00075">
    <property type="entry name" value="HATPase"/>
    <property type="match status" value="1"/>
</dbReference>
<dbReference type="SMART" id="SM00387">
    <property type="entry name" value="HATPase_c"/>
    <property type="match status" value="1"/>
</dbReference>
<feature type="modified residue" description="4-aspartylphosphate" evidence="6">
    <location>
        <position position="734"/>
    </location>
</feature>
<dbReference type="Pfam" id="PF00512">
    <property type="entry name" value="HisKA"/>
    <property type="match status" value="1"/>
</dbReference>
<feature type="domain" description="PAS" evidence="9">
    <location>
        <begin position="184"/>
        <end position="255"/>
    </location>
</feature>
<dbReference type="SMART" id="SM00091">
    <property type="entry name" value="PAS"/>
    <property type="match status" value="2"/>
</dbReference>
<dbReference type="InterPro" id="IPR011006">
    <property type="entry name" value="CheY-like_superfamily"/>
</dbReference>
<keyword evidence="12" id="KW-1185">Reference proteome</keyword>
<dbReference type="InterPro" id="IPR036890">
    <property type="entry name" value="HATPase_C_sf"/>
</dbReference>
<dbReference type="PANTHER" id="PTHR43547">
    <property type="entry name" value="TWO-COMPONENT HISTIDINE KINASE"/>
    <property type="match status" value="1"/>
</dbReference>
<protein>
    <recommendedName>
        <fullName evidence="2">histidine kinase</fullName>
        <ecNumber evidence="2">2.7.13.3</ecNumber>
    </recommendedName>
</protein>
<dbReference type="CDD" id="cd00130">
    <property type="entry name" value="PAS"/>
    <property type="match status" value="3"/>
</dbReference>
<feature type="domain" description="PAC" evidence="10">
    <location>
        <begin position="379"/>
        <end position="431"/>
    </location>
</feature>
<dbReference type="AlphaFoldDB" id="A0A1W6MQP1"/>
<dbReference type="PROSITE" id="PS50109">
    <property type="entry name" value="HIS_KIN"/>
    <property type="match status" value="1"/>
</dbReference>
<gene>
    <name evidence="11" type="ORF">B1812_01190</name>
</gene>
<dbReference type="SUPFAM" id="SSF55785">
    <property type="entry name" value="PYP-like sensor domain (PAS domain)"/>
    <property type="match status" value="3"/>
</dbReference>
<feature type="domain" description="PAS" evidence="9">
    <location>
        <begin position="56"/>
        <end position="128"/>
    </location>
</feature>
<accession>A0A1W6MQP1</accession>
<dbReference type="InterPro" id="IPR004358">
    <property type="entry name" value="Sig_transdc_His_kin-like_C"/>
</dbReference>
<keyword evidence="4" id="KW-0808">Transferase</keyword>
<dbReference type="SMART" id="SM00388">
    <property type="entry name" value="HisKA"/>
    <property type="match status" value="1"/>
</dbReference>
<feature type="domain" description="Histidine kinase" evidence="7">
    <location>
        <begin position="442"/>
        <end position="660"/>
    </location>
</feature>